<accession>A0AAX0I4U9</accession>
<organism evidence="1 2">
    <name type="scientific">Xanthomonas campestris pv. glycines</name>
    <dbReference type="NCBI Taxonomy" id="473421"/>
    <lineage>
        <taxon>Bacteria</taxon>
        <taxon>Pseudomonadati</taxon>
        <taxon>Pseudomonadota</taxon>
        <taxon>Gammaproteobacteria</taxon>
        <taxon>Lysobacterales</taxon>
        <taxon>Lysobacteraceae</taxon>
        <taxon>Xanthomonas</taxon>
    </lineage>
</organism>
<reference evidence="1 2" key="1">
    <citation type="submission" date="2016-09" db="EMBL/GenBank/DDBJ databases">
        <authorList>
            <person name="Wen S.-F."/>
            <person name="Lo A.-C."/>
            <person name="Lin C.-J."/>
            <person name="Tseng T.-T."/>
        </authorList>
    </citation>
    <scope>NUCLEOTIDE SEQUENCE [LARGE SCALE GENOMIC DNA]</scope>
    <source>
        <strain evidence="1 2">12609</strain>
    </source>
</reference>
<evidence type="ECO:0008006" key="3">
    <source>
        <dbReference type="Google" id="ProtNLM"/>
    </source>
</evidence>
<dbReference type="Proteomes" id="UP000175852">
    <property type="component" value="Unassembled WGS sequence"/>
</dbReference>
<gene>
    <name evidence="1" type="ORF">BIY41_09780</name>
</gene>
<proteinExistence type="predicted"/>
<evidence type="ECO:0000313" key="1">
    <source>
        <dbReference type="EMBL" id="OEY98646.1"/>
    </source>
</evidence>
<comment type="caution">
    <text evidence="1">The sequence shown here is derived from an EMBL/GenBank/DDBJ whole genome shotgun (WGS) entry which is preliminary data.</text>
</comment>
<dbReference type="RefSeq" id="WP_029828810.1">
    <property type="nucleotide sequence ID" value="NZ_CP026334.1"/>
</dbReference>
<evidence type="ECO:0000313" key="2">
    <source>
        <dbReference type="Proteomes" id="UP000175852"/>
    </source>
</evidence>
<protein>
    <recommendedName>
        <fullName evidence="3">Phage protein</fullName>
    </recommendedName>
</protein>
<dbReference type="EMBL" id="MKCQ01000028">
    <property type="protein sequence ID" value="OEY98646.1"/>
    <property type="molecule type" value="Genomic_DNA"/>
</dbReference>
<sequence length="224" mass="24347">MNEIEKRALAVQAAMNHKVGGTTPAKYLQLNEAQWEEVVDAIIAALSAAPQGLPASLEQAARDALPFVAYAYSKGVAGAEEAGRAIETALGDMPEQQSEGAYHQALQQIGYALGLPAGSDLTTQCIPAIEAMRRDVERLDSRSFILTHRPDEWGNTRTHHNGVDMRSAIDEAMEYAAKLGPCAGSDQVWVLNSRLGKTLDDAVQRYDQMPEWMKNIVAKPESQA</sequence>
<name>A0AAX0I4U9_XANCG</name>
<dbReference type="AlphaFoldDB" id="A0AAX0I4U9"/>